<dbReference type="GO" id="GO:0008483">
    <property type="term" value="F:transaminase activity"/>
    <property type="evidence" value="ECO:0007669"/>
    <property type="project" value="UniProtKB-KW"/>
</dbReference>
<accession>A0ABY4DXI1</accession>
<dbReference type="EMBL" id="CP091508">
    <property type="protein sequence ID" value="UOO82317.1"/>
    <property type="molecule type" value="Genomic_DNA"/>
</dbReference>
<evidence type="ECO:0000313" key="5">
    <source>
        <dbReference type="EMBL" id="UOO82317.1"/>
    </source>
</evidence>
<dbReference type="RefSeq" id="WP_244785902.1">
    <property type="nucleotide sequence ID" value="NZ_CP091508.1"/>
</dbReference>
<dbReference type="PROSITE" id="PS00868">
    <property type="entry name" value="CYS_MET_METAB_PP"/>
    <property type="match status" value="1"/>
</dbReference>
<keyword evidence="3 4" id="KW-0663">Pyridoxal phosphate</keyword>
<dbReference type="SUPFAM" id="SSF53383">
    <property type="entry name" value="PLP-dependent transferases"/>
    <property type="match status" value="1"/>
</dbReference>
<evidence type="ECO:0000256" key="2">
    <source>
        <dbReference type="ARBA" id="ARBA00009077"/>
    </source>
</evidence>
<dbReference type="InterPro" id="IPR015424">
    <property type="entry name" value="PyrdxlP-dep_Trfase"/>
</dbReference>
<evidence type="ECO:0000256" key="1">
    <source>
        <dbReference type="ARBA" id="ARBA00001933"/>
    </source>
</evidence>
<dbReference type="PANTHER" id="PTHR11808:SF15">
    <property type="entry name" value="CYSTATHIONINE GAMMA-LYASE"/>
    <property type="match status" value="1"/>
</dbReference>
<dbReference type="InterPro" id="IPR054542">
    <property type="entry name" value="Cys_met_metab_PP"/>
</dbReference>
<evidence type="ECO:0000313" key="6">
    <source>
        <dbReference type="Proteomes" id="UP000829817"/>
    </source>
</evidence>
<dbReference type="Pfam" id="PF01053">
    <property type="entry name" value="Cys_Met_Meta_PP"/>
    <property type="match status" value="1"/>
</dbReference>
<reference evidence="5 6" key="1">
    <citation type="journal article" date="2022" name="Res Sq">
        <title>Evolution of multicellular longitudinally dividing oral cavity symbionts (Neisseriaceae).</title>
        <authorList>
            <person name="Nyongesa S."/>
            <person name="Weber P."/>
            <person name="Bernet E."/>
            <person name="Pullido F."/>
            <person name="Nieckarz M."/>
            <person name="Delaby M."/>
            <person name="Nieves C."/>
            <person name="Viehboeck T."/>
            <person name="Krause N."/>
            <person name="Rivera-Millot A."/>
            <person name="Nakamura A."/>
            <person name="Vischer N."/>
            <person name="VanNieuwenhze M."/>
            <person name="Brun Y."/>
            <person name="Cava F."/>
            <person name="Bulgheresi S."/>
            <person name="Veyrier F."/>
        </authorList>
    </citation>
    <scope>NUCLEOTIDE SEQUENCE [LARGE SCALE GENOMIC DNA]</scope>
    <source>
        <strain evidence="5 6">CCUG 63373m</strain>
    </source>
</reference>
<dbReference type="InterPro" id="IPR015422">
    <property type="entry name" value="PyrdxlP-dep_Trfase_small"/>
</dbReference>
<comment type="cofactor">
    <cofactor evidence="1 4">
        <name>pyridoxal 5'-phosphate</name>
        <dbReference type="ChEBI" id="CHEBI:597326"/>
    </cofactor>
</comment>
<dbReference type="InterPro" id="IPR000277">
    <property type="entry name" value="Cys/Met-Metab_PyrdxlP-dep_enz"/>
</dbReference>
<proteinExistence type="inferred from homology"/>
<dbReference type="Gene3D" id="3.90.1150.10">
    <property type="entry name" value="Aspartate Aminotransferase, domain 1"/>
    <property type="match status" value="1"/>
</dbReference>
<organism evidence="5 6">
    <name type="scientific">Uruburuella testudinis</name>
    <dbReference type="NCBI Taxonomy" id="1282863"/>
    <lineage>
        <taxon>Bacteria</taxon>
        <taxon>Pseudomonadati</taxon>
        <taxon>Pseudomonadota</taxon>
        <taxon>Betaproteobacteria</taxon>
        <taxon>Neisseriales</taxon>
        <taxon>Neisseriaceae</taxon>
        <taxon>Uruburuella</taxon>
    </lineage>
</organism>
<keyword evidence="5" id="KW-0032">Aminotransferase</keyword>
<evidence type="ECO:0000256" key="3">
    <source>
        <dbReference type="ARBA" id="ARBA00022898"/>
    </source>
</evidence>
<protein>
    <submittedName>
        <fullName evidence="5">PLP-dependent aspartate aminotransferase family protein</fullName>
    </submittedName>
</protein>
<keyword evidence="6" id="KW-1185">Reference proteome</keyword>
<dbReference type="InterPro" id="IPR015421">
    <property type="entry name" value="PyrdxlP-dep_Trfase_major"/>
</dbReference>
<dbReference type="Gene3D" id="3.40.640.10">
    <property type="entry name" value="Type I PLP-dependent aspartate aminotransferase-like (Major domain)"/>
    <property type="match status" value="1"/>
</dbReference>
<dbReference type="Proteomes" id="UP000829817">
    <property type="component" value="Chromosome"/>
</dbReference>
<sequence>MKFATEAIHSSYDCDEHNRALMPPIYQNSMFAMHEIGEQVPYRYSRLSNPTRKVLEDTVAALEHGAAGFAFASGMAGIDAVWRTFLRPGDTIVAVADIYGGAYDLLTEVYAQWGVNVVFADLAEPHNLDHILAAQTVKMLWLETPSNPLLRLVDIEALAAKAKAAGVLVGIDNTFATPYLQNPLDMGCDIVFHSATKYLCGHSDVLMGVVVVKDAKLAKPLQTMMVNTGGVAGPMDCALVLRGIKTLAVRMKQHLENAAELARRLEAHPAVAKVFYPGLPSHEHHGLAKKQMRGFGGVVSVYLKNDSKAAANSVIKNMKLVKMAASLGGVESLVNHSFSQSHSGMSPEVKAGLGIKEGLLRFSAGIEDIEDIWADISHALDTTL</sequence>
<dbReference type="PANTHER" id="PTHR11808">
    <property type="entry name" value="TRANS-SULFURATION ENZYME FAMILY MEMBER"/>
    <property type="match status" value="1"/>
</dbReference>
<keyword evidence="5" id="KW-0808">Transferase</keyword>
<gene>
    <name evidence="5" type="ORF">LVJ83_02240</name>
</gene>
<evidence type="ECO:0000256" key="4">
    <source>
        <dbReference type="RuleBase" id="RU362118"/>
    </source>
</evidence>
<comment type="similarity">
    <text evidence="2 4">Belongs to the trans-sulfuration enzymes family.</text>
</comment>
<dbReference type="PIRSF" id="PIRSF001434">
    <property type="entry name" value="CGS"/>
    <property type="match status" value="1"/>
</dbReference>
<dbReference type="CDD" id="cd00614">
    <property type="entry name" value="CGS_like"/>
    <property type="match status" value="1"/>
</dbReference>
<name>A0ABY4DXI1_9NEIS</name>